<name>A0AC34QE63_9BILA</name>
<evidence type="ECO:0000313" key="2">
    <source>
        <dbReference type="WBParaSite" id="JU765_v2.g15555.t1"/>
    </source>
</evidence>
<evidence type="ECO:0000313" key="1">
    <source>
        <dbReference type="Proteomes" id="UP000887576"/>
    </source>
</evidence>
<sequence length="294" mass="32206">MAAMVQEVPRRYVEQLQTTVETMRRRGLAVYDGIFRIGNRSATLIEKAREVVEPAAYDVKDFVVSAVGNMEPLPENNRDLRNNLLELYLGISVLTLGLSAGSISGATFVGSIFSTLVNPFIELASLFAIPGYAYYQFKKNAGIDETERRVWLFAVAFFIGAIFGHALGARLLSTVPSVLFILPMTLALLIDYELAPRDLFADRQRLVIAASGLGGIVAYVLSYFVAGFAMGPIFAIVANSALLWIHFQITNAAQKNQNITSTDLQFGYIIAALLVQVLIAVILGNGKFGQHYDN</sequence>
<proteinExistence type="predicted"/>
<organism evidence="1 2">
    <name type="scientific">Panagrolaimus sp. JU765</name>
    <dbReference type="NCBI Taxonomy" id="591449"/>
    <lineage>
        <taxon>Eukaryota</taxon>
        <taxon>Metazoa</taxon>
        <taxon>Ecdysozoa</taxon>
        <taxon>Nematoda</taxon>
        <taxon>Chromadorea</taxon>
        <taxon>Rhabditida</taxon>
        <taxon>Tylenchina</taxon>
        <taxon>Panagrolaimomorpha</taxon>
        <taxon>Panagrolaimoidea</taxon>
        <taxon>Panagrolaimidae</taxon>
        <taxon>Panagrolaimus</taxon>
    </lineage>
</organism>
<accession>A0AC34QE63</accession>
<reference evidence="2" key="1">
    <citation type="submission" date="2022-11" db="UniProtKB">
        <authorList>
            <consortium name="WormBaseParasite"/>
        </authorList>
    </citation>
    <scope>IDENTIFICATION</scope>
</reference>
<dbReference type="WBParaSite" id="JU765_v2.g15555.t1">
    <property type="protein sequence ID" value="JU765_v2.g15555.t1"/>
    <property type="gene ID" value="JU765_v2.g15555"/>
</dbReference>
<protein>
    <submittedName>
        <fullName evidence="2">Uncharacterized protein</fullName>
    </submittedName>
</protein>
<dbReference type="Proteomes" id="UP000887576">
    <property type="component" value="Unplaced"/>
</dbReference>